<keyword evidence="2" id="KW-1185">Reference proteome</keyword>
<dbReference type="EMBL" id="BDUD01000001">
    <property type="protein sequence ID" value="GBG16361.1"/>
    <property type="molecule type" value="Genomic_DNA"/>
</dbReference>
<proteinExistence type="predicted"/>
<evidence type="ECO:0000313" key="2">
    <source>
        <dbReference type="Proteomes" id="UP000245124"/>
    </source>
</evidence>
<organism evidence="1 2">
    <name type="scientific">Nostoc commune NIES-4072</name>
    <dbReference type="NCBI Taxonomy" id="2005467"/>
    <lineage>
        <taxon>Bacteria</taxon>
        <taxon>Bacillati</taxon>
        <taxon>Cyanobacteriota</taxon>
        <taxon>Cyanophyceae</taxon>
        <taxon>Nostocales</taxon>
        <taxon>Nostocaceae</taxon>
        <taxon>Nostoc</taxon>
    </lineage>
</organism>
<comment type="caution">
    <text evidence="1">The sequence shown here is derived from an EMBL/GenBank/DDBJ whole genome shotgun (WGS) entry which is preliminary data.</text>
</comment>
<reference evidence="1 2" key="1">
    <citation type="submission" date="2017-06" db="EMBL/GenBank/DDBJ databases">
        <title>Genome sequencing of cyanobaciteial culture collection at National Institute for Environmental Studies (NIES).</title>
        <authorList>
            <person name="Hirose Y."/>
            <person name="Shimura Y."/>
            <person name="Fujisawa T."/>
            <person name="Nakamura Y."/>
            <person name="Kawachi M."/>
        </authorList>
    </citation>
    <scope>NUCLEOTIDE SEQUENCE [LARGE SCALE GENOMIC DNA]</scope>
    <source>
        <strain evidence="1 2">NIES-4072</strain>
    </source>
</reference>
<sequence>MKERILLTSFDICLKDEQSNSFDDLLFEVTKLDLIPDDLSFLP</sequence>
<protein>
    <submittedName>
        <fullName evidence="1">Uncharacterized protein</fullName>
    </submittedName>
</protein>
<dbReference type="AlphaFoldDB" id="A0A2R5FKQ7"/>
<dbReference type="Proteomes" id="UP000245124">
    <property type="component" value="Unassembled WGS sequence"/>
</dbReference>
<name>A0A2R5FKQ7_NOSCO</name>
<accession>A0A2R5FKQ7</accession>
<evidence type="ECO:0000313" key="1">
    <source>
        <dbReference type="EMBL" id="GBG16361.1"/>
    </source>
</evidence>
<gene>
    <name evidence="1" type="ORF">NIES4072_00070</name>
</gene>